<reference evidence="2" key="1">
    <citation type="journal article" date="2013" name="Mol. Plant Microbe Interact.">
        <title>Global aspects of pacC regulation of pathogenicity genes in Colletotrichum gloeosporioides as revealed by transcriptome analysis.</title>
        <authorList>
            <person name="Alkan N."/>
            <person name="Meng X."/>
            <person name="Friedlander G."/>
            <person name="Reuveni E."/>
            <person name="Sukno S."/>
            <person name="Sherman A."/>
            <person name="Thon M."/>
            <person name="Fluhr R."/>
            <person name="Prusky D."/>
        </authorList>
    </citation>
    <scope>NUCLEOTIDE SEQUENCE [LARGE SCALE GENOMIC DNA]</scope>
    <source>
        <strain evidence="2">Cg-14</strain>
    </source>
</reference>
<protein>
    <submittedName>
        <fullName evidence="1">Uncharacterized protein</fullName>
    </submittedName>
</protein>
<name>T0LFU2_COLGC</name>
<evidence type="ECO:0000313" key="1">
    <source>
        <dbReference type="EMBL" id="EQB47135.1"/>
    </source>
</evidence>
<proteinExistence type="predicted"/>
<organism evidence="1 2">
    <name type="scientific">Colletotrichum gloeosporioides (strain Cg-14)</name>
    <name type="common">Anthracnose fungus</name>
    <name type="synonym">Glomerella cingulata</name>
    <dbReference type="NCBI Taxonomy" id="1237896"/>
    <lineage>
        <taxon>Eukaryota</taxon>
        <taxon>Fungi</taxon>
        <taxon>Dikarya</taxon>
        <taxon>Ascomycota</taxon>
        <taxon>Pezizomycotina</taxon>
        <taxon>Sordariomycetes</taxon>
        <taxon>Hypocreomycetidae</taxon>
        <taxon>Glomerellales</taxon>
        <taxon>Glomerellaceae</taxon>
        <taxon>Colletotrichum</taxon>
        <taxon>Colletotrichum gloeosporioides species complex</taxon>
    </lineage>
</organism>
<comment type="caution">
    <text evidence="1">The sequence shown here is derived from an EMBL/GenBank/DDBJ whole genome shotgun (WGS) entry which is preliminary data.</text>
</comment>
<sequence length="56" mass="6299">MRGFAIPSSLLNKRTDCTMVTLGSAVFFTEGLERSHSSDEIMLKSWLRSPAPNFKH</sequence>
<evidence type="ECO:0000313" key="2">
    <source>
        <dbReference type="Proteomes" id="UP000015530"/>
    </source>
</evidence>
<dbReference type="Proteomes" id="UP000015530">
    <property type="component" value="Unassembled WGS sequence"/>
</dbReference>
<accession>T0LFU2</accession>
<dbReference type="HOGENOM" id="CLU_3014058_0_0_1"/>
<gene>
    <name evidence="1" type="ORF">CGLO_13757</name>
</gene>
<dbReference type="EMBL" id="AMYD01003093">
    <property type="protein sequence ID" value="EQB47135.1"/>
    <property type="molecule type" value="Genomic_DNA"/>
</dbReference>
<dbReference type="AlphaFoldDB" id="T0LFU2"/>